<gene>
    <name evidence="1" type="ORF">H8S23_00195</name>
</gene>
<evidence type="ECO:0000313" key="1">
    <source>
        <dbReference type="EMBL" id="MBC5579925.1"/>
    </source>
</evidence>
<protein>
    <submittedName>
        <fullName evidence="1">TrpR-related protein YerC/YecD</fullName>
    </submittedName>
</protein>
<sequence length="103" mass="11796">MAAKDILRSPETERLFEAILSLESYEECACFLEDLCTIKELRDMAQRLKAAQMLLSGFTYDQIQKEVEISTATISRVNRCIQYGPGGYEQQLRKIGALKEKEK</sequence>
<dbReference type="PIRSF" id="PIRSF012508">
    <property type="entry name" value="YerC"/>
    <property type="match status" value="1"/>
</dbReference>
<accession>A0A923I404</accession>
<dbReference type="InterPro" id="IPR038116">
    <property type="entry name" value="TrpR-like_sf"/>
</dbReference>
<evidence type="ECO:0000313" key="2">
    <source>
        <dbReference type="Proteomes" id="UP000659630"/>
    </source>
</evidence>
<proteinExistence type="predicted"/>
<dbReference type="InterPro" id="IPR010921">
    <property type="entry name" value="Trp_repressor/repl_initiator"/>
</dbReference>
<dbReference type="PANTHER" id="PTHR40080:SF1">
    <property type="entry name" value="TRPR-LIKE PROTEIN YERC_YECD"/>
    <property type="match status" value="1"/>
</dbReference>
<reference evidence="1" key="1">
    <citation type="submission" date="2020-08" db="EMBL/GenBank/DDBJ databases">
        <title>Genome public.</title>
        <authorList>
            <person name="Liu C."/>
            <person name="Sun Q."/>
        </authorList>
    </citation>
    <scope>NUCLEOTIDE SEQUENCE</scope>
    <source>
        <strain evidence="1">BX8</strain>
    </source>
</reference>
<dbReference type="Proteomes" id="UP000659630">
    <property type="component" value="Unassembled WGS sequence"/>
</dbReference>
<keyword evidence="2" id="KW-1185">Reference proteome</keyword>
<dbReference type="PANTHER" id="PTHR40080">
    <property type="entry name" value="LMO1763 PROTEIN"/>
    <property type="match status" value="1"/>
</dbReference>
<dbReference type="Gene3D" id="1.10.1270.10">
    <property type="entry name" value="TrpR-like"/>
    <property type="match status" value="1"/>
</dbReference>
<dbReference type="InterPro" id="IPR013368">
    <property type="entry name" value="YecD_YerC"/>
</dbReference>
<dbReference type="GO" id="GO:0043565">
    <property type="term" value="F:sequence-specific DNA binding"/>
    <property type="evidence" value="ECO:0007669"/>
    <property type="project" value="InterPro"/>
</dbReference>
<dbReference type="RefSeq" id="WP_186886305.1">
    <property type="nucleotide sequence ID" value="NZ_JACONZ010000001.1"/>
</dbReference>
<name>A0A923I404_9FIRM</name>
<dbReference type="NCBIfam" id="TIGR02531">
    <property type="entry name" value="yecD_yerC"/>
    <property type="match status" value="1"/>
</dbReference>
<dbReference type="EMBL" id="JACONZ010000001">
    <property type="protein sequence ID" value="MBC5579925.1"/>
    <property type="molecule type" value="Genomic_DNA"/>
</dbReference>
<dbReference type="AlphaFoldDB" id="A0A923I404"/>
<dbReference type="SUPFAM" id="SSF48295">
    <property type="entry name" value="TrpR-like"/>
    <property type="match status" value="1"/>
</dbReference>
<dbReference type="GO" id="GO:0003700">
    <property type="term" value="F:DNA-binding transcription factor activity"/>
    <property type="evidence" value="ECO:0007669"/>
    <property type="project" value="InterPro"/>
</dbReference>
<comment type="caution">
    <text evidence="1">The sequence shown here is derived from an EMBL/GenBank/DDBJ whole genome shotgun (WGS) entry which is preliminary data.</text>
</comment>
<dbReference type="Pfam" id="PF01371">
    <property type="entry name" value="Trp_repressor"/>
    <property type="match status" value="1"/>
</dbReference>
<organism evidence="1 2">
    <name type="scientific">Anaerofilum hominis</name>
    <dbReference type="NCBI Taxonomy" id="2763016"/>
    <lineage>
        <taxon>Bacteria</taxon>
        <taxon>Bacillati</taxon>
        <taxon>Bacillota</taxon>
        <taxon>Clostridia</taxon>
        <taxon>Eubacteriales</taxon>
        <taxon>Oscillospiraceae</taxon>
        <taxon>Anaerofilum</taxon>
    </lineage>
</organism>
<dbReference type="InterPro" id="IPR000831">
    <property type="entry name" value="Trp_repress"/>
</dbReference>